<keyword evidence="3" id="KW-0997">Cell inner membrane</keyword>
<dbReference type="NCBIfam" id="NF006487">
    <property type="entry name" value="PRK08905.1"/>
    <property type="match status" value="1"/>
</dbReference>
<evidence type="ECO:0000256" key="2">
    <source>
        <dbReference type="ARBA" id="ARBA00022475"/>
    </source>
</evidence>
<gene>
    <name evidence="7" type="ORF">EV678_2483</name>
</gene>
<dbReference type="Proteomes" id="UP000292136">
    <property type="component" value="Unassembled WGS sequence"/>
</dbReference>
<dbReference type="Pfam" id="PF03279">
    <property type="entry name" value="Lip_A_acyltrans"/>
    <property type="match status" value="1"/>
</dbReference>
<dbReference type="PANTHER" id="PTHR30606">
    <property type="entry name" value="LIPID A BIOSYNTHESIS LAUROYL ACYLTRANSFERASE"/>
    <property type="match status" value="1"/>
</dbReference>
<evidence type="ECO:0000256" key="1">
    <source>
        <dbReference type="ARBA" id="ARBA00004533"/>
    </source>
</evidence>
<evidence type="ECO:0000256" key="5">
    <source>
        <dbReference type="ARBA" id="ARBA00023136"/>
    </source>
</evidence>
<dbReference type="InterPro" id="IPR004960">
    <property type="entry name" value="LipA_acyltrans"/>
</dbReference>
<evidence type="ECO:0000256" key="6">
    <source>
        <dbReference type="ARBA" id="ARBA00023315"/>
    </source>
</evidence>
<proteinExistence type="predicted"/>
<comment type="caution">
    <text evidence="7">The sequence shown here is derived from an EMBL/GenBank/DDBJ whole genome shotgun (WGS) entry which is preliminary data.</text>
</comment>
<evidence type="ECO:0000256" key="3">
    <source>
        <dbReference type="ARBA" id="ARBA00022519"/>
    </source>
</evidence>
<keyword evidence="2" id="KW-1003">Cell membrane</keyword>
<evidence type="ECO:0000256" key="4">
    <source>
        <dbReference type="ARBA" id="ARBA00022679"/>
    </source>
</evidence>
<dbReference type="CDD" id="cd07984">
    <property type="entry name" value="LPLAT_LABLAT-like"/>
    <property type="match status" value="1"/>
</dbReference>
<organism evidence="7 8">
    <name type="scientific">Azospira oryzae</name>
    <dbReference type="NCBI Taxonomy" id="146939"/>
    <lineage>
        <taxon>Bacteria</taxon>
        <taxon>Pseudomonadati</taxon>
        <taxon>Pseudomonadota</taxon>
        <taxon>Betaproteobacteria</taxon>
        <taxon>Rhodocyclales</taxon>
        <taxon>Rhodocyclaceae</taxon>
        <taxon>Azospira</taxon>
    </lineage>
</organism>
<dbReference type="PANTHER" id="PTHR30606:SF10">
    <property type="entry name" value="PHOSPHATIDYLINOSITOL MANNOSIDE ACYLTRANSFERASE"/>
    <property type="match status" value="1"/>
</dbReference>
<accession>A0ABY0IN16</accession>
<dbReference type="EMBL" id="SHKM01000002">
    <property type="protein sequence ID" value="RZT76604.1"/>
    <property type="molecule type" value="Genomic_DNA"/>
</dbReference>
<dbReference type="PIRSF" id="PIRSF026649">
    <property type="entry name" value="MsbB"/>
    <property type="match status" value="1"/>
</dbReference>
<keyword evidence="8" id="KW-1185">Reference proteome</keyword>
<comment type="subcellular location">
    <subcellularLocation>
        <location evidence="1">Cell inner membrane</location>
    </subcellularLocation>
</comment>
<dbReference type="RefSeq" id="WP_130459733.1">
    <property type="nucleotide sequence ID" value="NZ_SHKM01000002.1"/>
</dbReference>
<protein>
    <submittedName>
        <fullName evidence="7">KDO2-lipid IV(A) lauroyltransferase</fullName>
    </submittedName>
</protein>
<evidence type="ECO:0000313" key="8">
    <source>
        <dbReference type="Proteomes" id="UP000292136"/>
    </source>
</evidence>
<keyword evidence="4" id="KW-0808">Transferase</keyword>
<name>A0ABY0IN16_9RHOO</name>
<evidence type="ECO:0000313" key="7">
    <source>
        <dbReference type="EMBL" id="RZT76604.1"/>
    </source>
</evidence>
<sequence>MSLLFRLLACLPLAWLHALGALLGRLVYRLSATYRSHLQQNLALAYPADAATDLIPAIAREAGKGVLELPKVWLRPLEEVAARVVQVSGWELVEAAWAEDEGIIFLTPHLGCFEITAQYYARQAVRARPAAPITVLFRPPKLEWLGRIIAAGRARGEHLKLAPADLSGVRALIRALKRKEAVGLLPDQAPGAGEGKWLPFFGRPAYTMTLAARLSEAGGRVIFAYGERLPHGRGYHLHLQAPTQPLTGDTVARAAQINRELETLIRQCPSQYLWGYNRYKRPRGAEPAPTAAEDCR</sequence>
<keyword evidence="6" id="KW-0012">Acyltransferase</keyword>
<reference evidence="7 8" key="1">
    <citation type="submission" date="2019-02" db="EMBL/GenBank/DDBJ databases">
        <title>Genomic Encyclopedia of Type Strains, Phase IV (KMG-IV): sequencing the most valuable type-strain genomes for metagenomic binning, comparative biology and taxonomic classification.</title>
        <authorList>
            <person name="Goeker M."/>
        </authorList>
    </citation>
    <scope>NUCLEOTIDE SEQUENCE [LARGE SCALE GENOMIC DNA]</scope>
    <source>
        <strain evidence="7 8">DSM 21223</strain>
    </source>
</reference>
<keyword evidence="5" id="KW-0472">Membrane</keyword>